<evidence type="ECO:0000256" key="2">
    <source>
        <dbReference type="SAM" id="Phobius"/>
    </source>
</evidence>
<dbReference type="SUPFAM" id="SSF48317">
    <property type="entry name" value="Acid phosphatase/Vanadium-dependent haloperoxidase"/>
    <property type="match status" value="1"/>
</dbReference>
<dbReference type="PANTHER" id="PTHR14969:SF13">
    <property type="entry name" value="AT30094P"/>
    <property type="match status" value="1"/>
</dbReference>
<reference evidence="4 5" key="1">
    <citation type="submission" date="2021-08" db="EMBL/GenBank/DDBJ databases">
        <title>Draft genome sequence of Mycolicibacterium sp. NGTWS1702 strain.</title>
        <authorList>
            <person name="Matsumoto M."/>
            <person name="Tang B.C.C."/>
            <person name="Machida Y."/>
            <person name="Matoyama H."/>
            <person name="Kishihara T."/>
            <person name="Sato S."/>
            <person name="Kondo I."/>
            <person name="Sano M."/>
            <person name="Kato G."/>
        </authorList>
    </citation>
    <scope>NUCLEOTIDE SEQUENCE [LARGE SCALE GENOMIC DNA]</scope>
    <source>
        <strain evidence="4 5">NGTWSNA01</strain>
    </source>
</reference>
<feature type="region of interest" description="Disordered" evidence="1">
    <location>
        <begin position="195"/>
        <end position="224"/>
    </location>
</feature>
<dbReference type="Pfam" id="PF01569">
    <property type="entry name" value="PAP2"/>
    <property type="match status" value="1"/>
</dbReference>
<feature type="compositionally biased region" description="Basic and acidic residues" evidence="1">
    <location>
        <begin position="202"/>
        <end position="216"/>
    </location>
</feature>
<feature type="transmembrane region" description="Helical" evidence="2">
    <location>
        <begin position="77"/>
        <end position="98"/>
    </location>
</feature>
<keyword evidence="2" id="KW-1133">Transmembrane helix</keyword>
<dbReference type="Proteomes" id="UP001060504">
    <property type="component" value="Unassembled WGS sequence"/>
</dbReference>
<accession>A0ABQ4V8K1</accession>
<organism evidence="4 5">
    <name type="scientific">Mycolicibacterium cyprinidarum</name>
    <dbReference type="NCBI Taxonomy" id="2860311"/>
    <lineage>
        <taxon>Bacteria</taxon>
        <taxon>Bacillati</taxon>
        <taxon>Actinomycetota</taxon>
        <taxon>Actinomycetes</taxon>
        <taxon>Mycobacteriales</taxon>
        <taxon>Mycobacteriaceae</taxon>
        <taxon>Mycolicibacterium</taxon>
    </lineage>
</organism>
<feature type="domain" description="Phosphatidic acid phosphatase type 2/haloperoxidase" evidence="3">
    <location>
        <begin position="74"/>
        <end position="187"/>
    </location>
</feature>
<dbReference type="SMART" id="SM00014">
    <property type="entry name" value="acidPPc"/>
    <property type="match status" value="1"/>
</dbReference>
<evidence type="ECO:0000313" key="5">
    <source>
        <dbReference type="Proteomes" id="UP001060504"/>
    </source>
</evidence>
<dbReference type="InterPro" id="IPR000326">
    <property type="entry name" value="PAP2/HPO"/>
</dbReference>
<gene>
    <name evidence="4" type="ORF">NGTWS1702_12850</name>
</gene>
<protein>
    <submittedName>
        <fullName evidence="4">Phosphatase PAP2 family protein</fullName>
    </submittedName>
</protein>
<dbReference type="CDD" id="cd03392">
    <property type="entry name" value="PAP2_like_2"/>
    <property type="match status" value="1"/>
</dbReference>
<keyword evidence="5" id="KW-1185">Reference proteome</keyword>
<dbReference type="Gene3D" id="1.20.144.10">
    <property type="entry name" value="Phosphatidic acid phosphatase type 2/haloperoxidase"/>
    <property type="match status" value="2"/>
</dbReference>
<feature type="transmembrane region" description="Helical" evidence="2">
    <location>
        <begin position="44"/>
        <end position="70"/>
    </location>
</feature>
<proteinExistence type="predicted"/>
<dbReference type="PANTHER" id="PTHR14969">
    <property type="entry name" value="SPHINGOSINE-1-PHOSPHATE PHOSPHOHYDROLASE"/>
    <property type="match status" value="1"/>
</dbReference>
<sequence>MAIGLYALMWLGYAENWAWLARVDAWVLEPMDRVGAAHPGWVTAWNFFCTVLGPNAFRLVVLVVIVVALVRRHVRIAMFLFITVELSGVVNEIAKVLVDRPRPATAMVWAYGTSFPSGHAMGAMVAVLALLTVVLPVVRASRRGWLIAIGIGLVVGIGVGRVALNVHHPSDVIAGWALGYAYFVACVLMLPPRGRPSRSRIAQREAQDPITHRDETPAVPDSAR</sequence>
<evidence type="ECO:0000259" key="3">
    <source>
        <dbReference type="SMART" id="SM00014"/>
    </source>
</evidence>
<name>A0ABQ4V8K1_9MYCO</name>
<evidence type="ECO:0000313" key="4">
    <source>
        <dbReference type="EMBL" id="GJF13072.1"/>
    </source>
</evidence>
<dbReference type="InterPro" id="IPR036938">
    <property type="entry name" value="PAP2/HPO_sf"/>
</dbReference>
<feature type="transmembrane region" description="Helical" evidence="2">
    <location>
        <begin position="172"/>
        <end position="190"/>
    </location>
</feature>
<feature type="transmembrane region" description="Helical" evidence="2">
    <location>
        <begin position="118"/>
        <end position="138"/>
    </location>
</feature>
<dbReference type="EMBL" id="BPRH01001360">
    <property type="protein sequence ID" value="GJF13072.1"/>
    <property type="molecule type" value="Genomic_DNA"/>
</dbReference>
<keyword evidence="2" id="KW-0472">Membrane</keyword>
<comment type="caution">
    <text evidence="4">The sequence shown here is derived from an EMBL/GenBank/DDBJ whole genome shotgun (WGS) entry which is preliminary data.</text>
</comment>
<feature type="transmembrane region" description="Helical" evidence="2">
    <location>
        <begin position="145"/>
        <end position="166"/>
    </location>
</feature>
<evidence type="ECO:0000256" key="1">
    <source>
        <dbReference type="SAM" id="MobiDB-lite"/>
    </source>
</evidence>
<keyword evidence="2" id="KW-0812">Transmembrane</keyword>